<reference evidence="1" key="3">
    <citation type="submission" date="2020-02" db="EMBL/GenBank/DDBJ databases">
        <authorList>
            <person name="Matsumoto Y."/>
            <person name="Motooka D."/>
            <person name="Nakamura S."/>
        </authorList>
    </citation>
    <scope>NUCLEOTIDE SEQUENCE</scope>
    <source>
        <strain evidence="1">JCM 18113</strain>
    </source>
</reference>
<dbReference type="STRING" id="560555.BST30_10305"/>
<organism evidence="2 3">
    <name type="scientific">Mycobacterium mantenii</name>
    <dbReference type="NCBI Taxonomy" id="560555"/>
    <lineage>
        <taxon>Bacteria</taxon>
        <taxon>Bacillati</taxon>
        <taxon>Actinomycetota</taxon>
        <taxon>Actinomycetes</taxon>
        <taxon>Mycobacteriales</taxon>
        <taxon>Mycobacteriaceae</taxon>
        <taxon>Mycobacterium</taxon>
        <taxon>Mycobacterium avium complex (MAC)</taxon>
    </lineage>
</organism>
<dbReference type="EMBL" id="MVHW01000009">
    <property type="protein sequence ID" value="ORB06356.1"/>
    <property type="molecule type" value="Genomic_DNA"/>
</dbReference>
<evidence type="ECO:0000313" key="2">
    <source>
        <dbReference type="EMBL" id="ORB06356.1"/>
    </source>
</evidence>
<keyword evidence="4" id="KW-1185">Reference proteome</keyword>
<sequence>MTLKIQKVTQDPRDRSGLSFVMQFTRPLTPHERQTVPMFLSQLLPTEENGPDTVVIRKAREEWFTLAQHRQRWKALLADAEAQAEKYLAQDTSAEGLAAARADQTRRRLEAIDWDDDSET</sequence>
<protein>
    <submittedName>
        <fullName evidence="2">Uncharacterized protein</fullName>
    </submittedName>
</protein>
<dbReference type="AlphaFoldDB" id="A0A1X0FXA8"/>
<name>A0A1X0FXA8_MYCNT</name>
<dbReference type="EMBL" id="AP022590">
    <property type="protein sequence ID" value="BBY36517.1"/>
    <property type="molecule type" value="Genomic_DNA"/>
</dbReference>
<gene>
    <name evidence="2" type="ORF">BST30_10305</name>
    <name evidence="1" type="ORF">MMAN_06510</name>
</gene>
<evidence type="ECO:0000313" key="1">
    <source>
        <dbReference type="EMBL" id="BBY36517.1"/>
    </source>
</evidence>
<accession>A0A1X0FXA8</accession>
<dbReference type="RefSeq" id="WP_142275514.1">
    <property type="nucleotide sequence ID" value="NZ_AP022590.1"/>
</dbReference>
<dbReference type="Proteomes" id="UP000465812">
    <property type="component" value="Chromosome"/>
</dbReference>
<dbReference type="Proteomes" id="UP000192760">
    <property type="component" value="Unassembled WGS sequence"/>
</dbReference>
<evidence type="ECO:0000313" key="4">
    <source>
        <dbReference type="Proteomes" id="UP000465812"/>
    </source>
</evidence>
<evidence type="ECO:0000313" key="3">
    <source>
        <dbReference type="Proteomes" id="UP000192760"/>
    </source>
</evidence>
<reference evidence="1 4" key="2">
    <citation type="journal article" date="2019" name="Emerg. Microbes Infect.">
        <title>Comprehensive subspecies identification of 175 nontuberculous mycobacteria species based on 7547 genomic profiles.</title>
        <authorList>
            <person name="Matsumoto Y."/>
            <person name="Kinjo T."/>
            <person name="Motooka D."/>
            <person name="Nabeya D."/>
            <person name="Jung N."/>
            <person name="Uechi K."/>
            <person name="Horii T."/>
            <person name="Iida T."/>
            <person name="Fujita J."/>
            <person name="Nakamura S."/>
        </authorList>
    </citation>
    <scope>NUCLEOTIDE SEQUENCE [LARGE SCALE GENOMIC DNA]</scope>
    <source>
        <strain evidence="1 4">JCM 18113</strain>
    </source>
</reference>
<reference evidence="2 3" key="1">
    <citation type="submission" date="2017-02" db="EMBL/GenBank/DDBJ databases">
        <title>The new phylogeny of genus Mycobacterium.</title>
        <authorList>
            <person name="Tortoli E."/>
            <person name="Trovato A."/>
            <person name="Cirillo D.M."/>
        </authorList>
    </citation>
    <scope>NUCLEOTIDE SEQUENCE [LARGE SCALE GENOMIC DNA]</scope>
    <source>
        <strain evidence="2 3">DSM 45255</strain>
    </source>
</reference>
<proteinExistence type="predicted"/>